<name>A0A2M7VBF7_9BACT</name>
<proteinExistence type="predicted"/>
<dbReference type="Proteomes" id="UP000231453">
    <property type="component" value="Unassembled WGS sequence"/>
</dbReference>
<reference evidence="2" key="1">
    <citation type="submission" date="2017-09" db="EMBL/GenBank/DDBJ databases">
        <title>Depth-based differentiation of microbial function through sediment-hosted aquifers and enrichment of novel symbionts in the deep terrestrial subsurface.</title>
        <authorList>
            <person name="Probst A.J."/>
            <person name="Ladd B."/>
            <person name="Jarett J.K."/>
            <person name="Geller-Mcgrath D.E."/>
            <person name="Sieber C.M.K."/>
            <person name="Emerson J.B."/>
            <person name="Anantharaman K."/>
            <person name="Thomas B.C."/>
            <person name="Malmstrom R."/>
            <person name="Stieglmeier M."/>
            <person name="Klingl A."/>
            <person name="Woyke T."/>
            <person name="Ryan C.M."/>
            <person name="Banfield J.F."/>
        </authorList>
    </citation>
    <scope>NUCLEOTIDE SEQUENCE [LARGE SCALE GENOMIC DNA]</scope>
</reference>
<dbReference type="EMBL" id="PFPL01000020">
    <property type="protein sequence ID" value="PIZ96460.1"/>
    <property type="molecule type" value="Genomic_DNA"/>
</dbReference>
<organism evidence="1 2">
    <name type="scientific">Candidatus Magasanikbacteria bacterium CG_4_10_14_0_2_um_filter_33_14</name>
    <dbReference type="NCBI Taxonomy" id="1974636"/>
    <lineage>
        <taxon>Bacteria</taxon>
        <taxon>Candidatus Magasanikiibacteriota</taxon>
    </lineage>
</organism>
<dbReference type="AlphaFoldDB" id="A0A2M7VBF7"/>
<accession>A0A2M7VBF7</accession>
<sequence length="230" mass="24902">MHFIVVEVPLVAVSQEAEVVLGLLEQALDHHTALDVLLVVVGLEPHVASLRTGEDLAGHGLRALGPEVHLDVVASGVALEPDLAIRRRRGETDVPPSELHLRDLFGRRRPQDFDDPGGQLRLQLIVFGVDPGDHHLGQLLAVDALGEGTKRGETGLQGDDDLEVVVVGSEMCAELRSLHGCPSFRFRDTSCSGIATGQGLYGYLWIATKFLSCKSFLLKRTLSKLKILAL</sequence>
<gene>
    <name evidence="1" type="ORF">COX80_01150</name>
</gene>
<comment type="caution">
    <text evidence="1">The sequence shown here is derived from an EMBL/GenBank/DDBJ whole genome shotgun (WGS) entry which is preliminary data.</text>
</comment>
<evidence type="ECO:0000313" key="1">
    <source>
        <dbReference type="EMBL" id="PIZ96460.1"/>
    </source>
</evidence>
<evidence type="ECO:0000313" key="2">
    <source>
        <dbReference type="Proteomes" id="UP000231453"/>
    </source>
</evidence>
<protein>
    <submittedName>
        <fullName evidence="1">Uncharacterized protein</fullName>
    </submittedName>
</protein>